<dbReference type="InterPro" id="IPR042301">
    <property type="entry name" value="GH115_sf"/>
</dbReference>
<dbReference type="Gene3D" id="3.20.20.520">
    <property type="entry name" value="Glycosyl hydrolase family 115"/>
    <property type="match status" value="1"/>
</dbReference>
<dbReference type="EMBL" id="JACWZY010000004">
    <property type="protein sequence ID" value="MBD2700504.1"/>
    <property type="molecule type" value="Genomic_DNA"/>
</dbReference>
<evidence type="ECO:0000259" key="3">
    <source>
        <dbReference type="Pfam" id="PF17829"/>
    </source>
</evidence>
<dbReference type="RefSeq" id="WP_190886355.1">
    <property type="nucleotide sequence ID" value="NZ_JACWZY010000004.1"/>
</dbReference>
<feature type="signal peptide" evidence="2">
    <location>
        <begin position="1"/>
        <end position="24"/>
    </location>
</feature>
<proteinExistence type="predicted"/>
<evidence type="ECO:0000313" key="5">
    <source>
        <dbReference type="Proteomes" id="UP000598820"/>
    </source>
</evidence>
<keyword evidence="1 4" id="KW-0378">Hydrolase</keyword>
<evidence type="ECO:0000313" key="4">
    <source>
        <dbReference type="EMBL" id="MBD2700504.1"/>
    </source>
</evidence>
<evidence type="ECO:0000256" key="2">
    <source>
        <dbReference type="SAM" id="SignalP"/>
    </source>
</evidence>
<dbReference type="AlphaFoldDB" id="A0A926XU73"/>
<dbReference type="InterPro" id="IPR041437">
    <property type="entry name" value="GH115_C"/>
</dbReference>
<accession>A0A926XU73</accession>
<dbReference type="Pfam" id="PF15979">
    <property type="entry name" value="Glyco_hydro_115"/>
    <property type="match status" value="1"/>
</dbReference>
<dbReference type="Gene3D" id="2.60.120.1620">
    <property type="match status" value="1"/>
</dbReference>
<feature type="chain" id="PRO_5037035430" evidence="2">
    <location>
        <begin position="25"/>
        <end position="968"/>
    </location>
</feature>
<keyword evidence="2" id="KW-0732">Signal</keyword>
<name>A0A926XU73_9BACT</name>
<evidence type="ECO:0000256" key="1">
    <source>
        <dbReference type="ARBA" id="ARBA00022801"/>
    </source>
</evidence>
<feature type="domain" description="Gylcosyl hydrolase 115 C-terminal" evidence="3">
    <location>
        <begin position="788"/>
        <end position="956"/>
    </location>
</feature>
<dbReference type="Pfam" id="PF17829">
    <property type="entry name" value="GH115_C"/>
    <property type="match status" value="1"/>
</dbReference>
<dbReference type="PANTHER" id="PTHR37842">
    <property type="match status" value="1"/>
</dbReference>
<dbReference type="SUPFAM" id="SSF55545">
    <property type="entry name" value="beta-N-acetylhexosaminidase-like domain"/>
    <property type="match status" value="1"/>
</dbReference>
<dbReference type="GO" id="GO:0005975">
    <property type="term" value="P:carbohydrate metabolic process"/>
    <property type="evidence" value="ECO:0007669"/>
    <property type="project" value="UniProtKB-ARBA"/>
</dbReference>
<dbReference type="InterPro" id="IPR029018">
    <property type="entry name" value="Hex-like_dom2"/>
</dbReference>
<dbReference type="GO" id="GO:0016787">
    <property type="term" value="F:hydrolase activity"/>
    <property type="evidence" value="ECO:0007669"/>
    <property type="project" value="UniProtKB-KW"/>
</dbReference>
<comment type="caution">
    <text evidence="4">The sequence shown here is derived from an EMBL/GenBank/DDBJ whole genome shotgun (WGS) entry which is preliminary data.</text>
</comment>
<organism evidence="4 5">
    <name type="scientific">Spirosoma profusum</name>
    <dbReference type="NCBI Taxonomy" id="2771354"/>
    <lineage>
        <taxon>Bacteria</taxon>
        <taxon>Pseudomonadati</taxon>
        <taxon>Bacteroidota</taxon>
        <taxon>Cytophagia</taxon>
        <taxon>Cytophagales</taxon>
        <taxon>Cytophagaceae</taxon>
        <taxon>Spirosoma</taxon>
    </lineage>
</organism>
<keyword evidence="5" id="KW-1185">Reference proteome</keyword>
<dbReference type="Gene3D" id="1.20.58.2150">
    <property type="match status" value="1"/>
</dbReference>
<dbReference type="Gene3D" id="3.30.379.10">
    <property type="entry name" value="Chitobiase/beta-hexosaminidase domain 2-like"/>
    <property type="match status" value="1"/>
</dbReference>
<dbReference type="InterPro" id="IPR031924">
    <property type="entry name" value="GH115"/>
</dbReference>
<reference evidence="4" key="1">
    <citation type="submission" date="2020-09" db="EMBL/GenBank/DDBJ databases">
        <authorList>
            <person name="Kim M.K."/>
        </authorList>
    </citation>
    <scope>NUCLEOTIDE SEQUENCE</scope>
    <source>
        <strain evidence="4">BT702</strain>
    </source>
</reference>
<dbReference type="PANTHER" id="PTHR37842:SF2">
    <property type="entry name" value="GYLCOSYL HYDROLASE 115 C-TERMINAL DOMAIN-CONTAINING PROTEIN"/>
    <property type="match status" value="1"/>
</dbReference>
<protein>
    <submittedName>
        <fullName evidence="4">Glycosyl hydrolase 115 family protein</fullName>
    </submittedName>
</protein>
<dbReference type="Proteomes" id="UP000598820">
    <property type="component" value="Unassembled WGS sequence"/>
</dbReference>
<gene>
    <name evidence="4" type="ORF">IC229_07650</name>
</gene>
<sequence length="968" mass="109054">MINVQRLLLITLTLLLNGALNATAIPFDLVTPKTKVSIVYAADDRKLDSIAAHLLAQDIQRVTGYLPHVYTDVNNASGNLILIGTVNSSLVKSLRDNSFASLNGKWECYVQKVLDKPFKNADQVLVITGSDSRGTAYGVFNLSEKIGVSPWYWWADVTPTTKTQLSIAIESTTSNPPSVKFRGIFINDEDWGLQPWAAKTFEPETKDIGPKTYARVFELLLRLRANLIWPGMHPSTKPFYTIPGNKDVADAYEIIVGTSHAEPMLRNNVREWDKKSMGAFNYITNKPAVYSYWESRVKQAGVANVMYTIGMRGVHDSGMEGVKGTKEAVPLLEQIFADQRDLLQKHINPDVTKVPQVFTLYKEVLDVYANGLKVPDDVTLIWPDDNYGYIHQLSNADETKRSGGSGVYYHASYWGRPHDYLWLSTTHPALMREEMTKAYTMNARQIWVLNVGDIKPGEYDLQLFMDMAYQVEPFMDSRYSRQHLQNWVSQLLGSQFATSVAKNLWDYFQLAFERKPEYMGWSQTEPTTPVKPLTAYNHHFFNDQAQRRLDRYDELEKEVRTISSRMPAHLKNAYYELVEYPIVGASLMNKKFLYRDKANLYAEQGRITAHHYATLSKQAYEAIVRETDYFNNQLAQGKWKGMMSMNPRELPVYELPTTNFTTKSTGRDWQVTPEGYSKVDSDATLALPEFDQWNKQRYFIDVFLSREISLPFTITTSANWIKVSQMQGTLTPKEGQSEAQLWVEIDWVKAPKQALSGSVSVVGGSQTISVSVKANNANVPELNQYKDFVEAAGFIAIDAASTSTRTGGKGTQWEVVDGLGSAGKALEALPLSVQATTQLSDTTLIRSNPSVTYDFYTFHPSPADFSVYTLPTFPLNNEQEMRYAVCIDGGALTVLNFKTVGRTDEWKQNVLSNVAVRTIKQASLPAGKHTLTIYKIDPGVILDRIFINLGNQQSQYGAVPETAHSFSK</sequence>